<evidence type="ECO:0000313" key="2">
    <source>
        <dbReference type="Proteomes" id="UP000681425"/>
    </source>
</evidence>
<reference evidence="1" key="1">
    <citation type="submission" date="2021-04" db="EMBL/GenBank/DDBJ databases">
        <title>Isolation of p-tert-butylphenol degrading bacteria Sphingobium phenoxybenzoativorans Tas13 from active sludge.</title>
        <authorList>
            <person name="Li Y."/>
        </authorList>
    </citation>
    <scope>NUCLEOTIDE SEQUENCE</scope>
    <source>
        <strain evidence="1">Tas13</strain>
    </source>
</reference>
<dbReference type="AlphaFoldDB" id="A0A975K4Y0"/>
<keyword evidence="2" id="KW-1185">Reference proteome</keyword>
<dbReference type="KEGG" id="spph:KFK14_17900"/>
<dbReference type="OrthoDB" id="7477437at2"/>
<sequence length="125" mass="13916">MPQIQRANRSAKSELHLDYRRGKALTDQIKTIYANLDAAVVETLRLNANMIETARDIGLAPEKGQKLFNGLNKCASTMIESREEFITAHRTATGIRMQTNQAETDWGCLPPPNSQVNEPHLQAVA</sequence>
<dbReference type="EMBL" id="CP073910">
    <property type="protein sequence ID" value="QUT04881.1"/>
    <property type="molecule type" value="Genomic_DNA"/>
</dbReference>
<dbReference type="RefSeq" id="WP_070155133.1">
    <property type="nucleotide sequence ID" value="NZ_CP073910.1"/>
</dbReference>
<accession>A0A975K4Y0</accession>
<name>A0A975K4Y0_9SPHN</name>
<protein>
    <submittedName>
        <fullName evidence="1">Uncharacterized protein</fullName>
    </submittedName>
</protein>
<evidence type="ECO:0000313" key="1">
    <source>
        <dbReference type="EMBL" id="QUT04881.1"/>
    </source>
</evidence>
<dbReference type="Proteomes" id="UP000681425">
    <property type="component" value="Chromosome"/>
</dbReference>
<gene>
    <name evidence="1" type="ORF">KFK14_17900</name>
</gene>
<organism evidence="1 2">
    <name type="scientific">Sphingobium phenoxybenzoativorans</name>
    <dbReference type="NCBI Taxonomy" id="1592790"/>
    <lineage>
        <taxon>Bacteria</taxon>
        <taxon>Pseudomonadati</taxon>
        <taxon>Pseudomonadota</taxon>
        <taxon>Alphaproteobacteria</taxon>
        <taxon>Sphingomonadales</taxon>
        <taxon>Sphingomonadaceae</taxon>
        <taxon>Sphingobium</taxon>
    </lineage>
</organism>
<proteinExistence type="predicted"/>